<dbReference type="GO" id="GO:0005524">
    <property type="term" value="F:ATP binding"/>
    <property type="evidence" value="ECO:0007669"/>
    <property type="project" value="UniProtKB-KW"/>
</dbReference>
<evidence type="ECO:0000256" key="13">
    <source>
        <dbReference type="ARBA" id="ARBA00023204"/>
    </source>
</evidence>
<evidence type="ECO:0000256" key="1">
    <source>
        <dbReference type="ARBA" id="ARBA00001946"/>
    </source>
</evidence>
<dbReference type="GO" id="GO:0046872">
    <property type="term" value="F:metal ion binding"/>
    <property type="evidence" value="ECO:0007669"/>
    <property type="project" value="UniProtKB-KW"/>
</dbReference>
<comment type="similarity">
    <text evidence="3">Belongs to the helicase family. RecQ subfamily.</text>
</comment>
<evidence type="ECO:0000259" key="18">
    <source>
        <dbReference type="PROSITE" id="PS51192"/>
    </source>
</evidence>
<dbReference type="NCBIfam" id="TIGR01389">
    <property type="entry name" value="recQ"/>
    <property type="match status" value="1"/>
</dbReference>
<dbReference type="GO" id="GO:0003677">
    <property type="term" value="F:DNA binding"/>
    <property type="evidence" value="ECO:0007669"/>
    <property type="project" value="UniProtKB-KW"/>
</dbReference>
<dbReference type="PROSITE" id="PS51192">
    <property type="entry name" value="HELICASE_ATP_BIND_1"/>
    <property type="match status" value="1"/>
</dbReference>
<dbReference type="InterPro" id="IPR002121">
    <property type="entry name" value="HRDC_dom"/>
</dbReference>
<evidence type="ECO:0000256" key="14">
    <source>
        <dbReference type="ARBA" id="ARBA00023235"/>
    </source>
</evidence>
<dbReference type="FunFam" id="3.40.50.300:FF:001389">
    <property type="entry name" value="ATP-dependent DNA helicase RecQ"/>
    <property type="match status" value="1"/>
</dbReference>
<keyword evidence="21" id="KW-1185">Reference proteome</keyword>
<keyword evidence="12" id="KW-0233">DNA recombination</keyword>
<keyword evidence="7 20" id="KW-0378">Hydrolase</keyword>
<keyword evidence="6" id="KW-0227">DNA damage</keyword>
<dbReference type="Pfam" id="PF09382">
    <property type="entry name" value="RQC"/>
    <property type="match status" value="1"/>
</dbReference>
<evidence type="ECO:0000256" key="10">
    <source>
        <dbReference type="ARBA" id="ARBA00022840"/>
    </source>
</evidence>
<dbReference type="InterPro" id="IPR004589">
    <property type="entry name" value="DNA_helicase_ATP-dep_RecQ"/>
</dbReference>
<organism evidence="20 21">
    <name type="scientific">Paenibacillus oceani</name>
    <dbReference type="NCBI Taxonomy" id="2772510"/>
    <lineage>
        <taxon>Bacteria</taxon>
        <taxon>Bacillati</taxon>
        <taxon>Bacillota</taxon>
        <taxon>Bacilli</taxon>
        <taxon>Bacillales</taxon>
        <taxon>Paenibacillaceae</taxon>
        <taxon>Paenibacillus</taxon>
    </lineage>
</organism>
<dbReference type="InterPro" id="IPR006293">
    <property type="entry name" value="DNA_helicase_ATP-dep_RecQ_bac"/>
</dbReference>
<keyword evidence="14" id="KW-0413">Isomerase</keyword>
<dbReference type="Proteomes" id="UP000639396">
    <property type="component" value="Unassembled WGS sequence"/>
</dbReference>
<dbReference type="Pfam" id="PF16124">
    <property type="entry name" value="RecQ_Zn_bind"/>
    <property type="match status" value="1"/>
</dbReference>
<evidence type="ECO:0000256" key="2">
    <source>
        <dbReference type="ARBA" id="ARBA00001947"/>
    </source>
</evidence>
<dbReference type="GO" id="GO:0006281">
    <property type="term" value="P:DNA repair"/>
    <property type="evidence" value="ECO:0007669"/>
    <property type="project" value="UniProtKB-KW"/>
</dbReference>
<keyword evidence="13" id="KW-0234">DNA repair</keyword>
<proteinExistence type="inferred from homology"/>
<evidence type="ECO:0000256" key="16">
    <source>
        <dbReference type="NCBIfam" id="TIGR01389"/>
    </source>
</evidence>
<keyword evidence="11" id="KW-0238">DNA-binding</keyword>
<dbReference type="SMART" id="SM00487">
    <property type="entry name" value="DEXDc"/>
    <property type="match status" value="1"/>
</dbReference>
<evidence type="ECO:0000256" key="3">
    <source>
        <dbReference type="ARBA" id="ARBA00005446"/>
    </source>
</evidence>
<sequence length="594" mass="66513">MARAVLKTHFGYDTFKKGQETLISGILEGRDALGVMPTGAGKSVCYQVPAAVMDGVTLVVSPLISLMKDQVDTLNQSGIPTTFINSTLTVQELNARFRDIAGGRYKLVYVAPERLESDRFVRLLAELNIPFVAVDEAHCVSQWGHDFRPSYMAISRLLDVIKPRPIIAAFTATATDKVKADIVRHLRLNDPLRVTTGYARDNLSFFVMKGIDKKAYLADYVRGRSGDCGIIYASTRREVEECCNYLVKLGIRAGRYHAGLPDEERVRNQELFLYDELKVMVATNAFGMGIDKSNVRYVIHYNIPKNVESYYQEAGRAGRDGEPGECILLYAPQDVMTQKFLIEQGESDEDRKAIEYGNLHGMVEYCHTTECLQRYIVRYFGDSDGQSCGRCGSCTDDREVEDVTLEAQKIFSCVARMKQRFGITLTAKVLRGANDAKVRQFGFERLPTYGALSARKEKEIVNLINVLVADGYMRLTDSQYPVLTLTNEARGVLEGKEQVFQRVTPVARSASRSADTGDEALFEKLRQLRKTFADRERVPPFTIFHDATLRELCIVMPATEEEMLTVKGIGKVKYDKYGHAFLSCISEHSAAGNG</sequence>
<dbReference type="GO" id="GO:0030894">
    <property type="term" value="C:replisome"/>
    <property type="evidence" value="ECO:0007669"/>
    <property type="project" value="TreeGrafter"/>
</dbReference>
<dbReference type="CDD" id="cd18794">
    <property type="entry name" value="SF2_C_RecQ"/>
    <property type="match status" value="1"/>
</dbReference>
<keyword evidence="5" id="KW-0547">Nucleotide-binding</keyword>
<evidence type="ECO:0000259" key="17">
    <source>
        <dbReference type="PROSITE" id="PS50967"/>
    </source>
</evidence>
<evidence type="ECO:0000313" key="20">
    <source>
        <dbReference type="EMBL" id="MBD2866535.1"/>
    </source>
</evidence>
<dbReference type="InterPro" id="IPR036390">
    <property type="entry name" value="WH_DNA-bd_sf"/>
</dbReference>
<dbReference type="GO" id="GO:0043138">
    <property type="term" value="F:3'-5' DNA helicase activity"/>
    <property type="evidence" value="ECO:0007669"/>
    <property type="project" value="UniProtKB-EC"/>
</dbReference>
<dbReference type="SMART" id="SM00956">
    <property type="entry name" value="RQC"/>
    <property type="match status" value="1"/>
</dbReference>
<evidence type="ECO:0000256" key="11">
    <source>
        <dbReference type="ARBA" id="ARBA00023125"/>
    </source>
</evidence>
<dbReference type="Gene3D" id="1.10.10.10">
    <property type="entry name" value="Winged helix-like DNA-binding domain superfamily/Winged helix DNA-binding domain"/>
    <property type="match status" value="1"/>
</dbReference>
<keyword evidence="8 20" id="KW-0347">Helicase</keyword>
<reference evidence="20" key="1">
    <citation type="submission" date="2020-09" db="EMBL/GenBank/DDBJ databases">
        <title>A novel bacterium of genus Paenibacillus, isolated from South China Sea.</title>
        <authorList>
            <person name="Huang H."/>
            <person name="Mo K."/>
            <person name="Hu Y."/>
        </authorList>
    </citation>
    <scope>NUCLEOTIDE SEQUENCE</scope>
    <source>
        <strain evidence="20">IB182363</strain>
    </source>
</reference>
<dbReference type="PANTHER" id="PTHR13710:SF105">
    <property type="entry name" value="ATP-DEPENDENT DNA HELICASE Q1"/>
    <property type="match status" value="1"/>
</dbReference>
<evidence type="ECO:0000259" key="19">
    <source>
        <dbReference type="PROSITE" id="PS51194"/>
    </source>
</evidence>
<evidence type="ECO:0000256" key="5">
    <source>
        <dbReference type="ARBA" id="ARBA00022741"/>
    </source>
</evidence>
<name>A0A927CFB7_9BACL</name>
<dbReference type="AlphaFoldDB" id="A0A927CFB7"/>
<dbReference type="InterPro" id="IPR001650">
    <property type="entry name" value="Helicase_C-like"/>
</dbReference>
<dbReference type="GO" id="GO:0006310">
    <property type="term" value="P:DNA recombination"/>
    <property type="evidence" value="ECO:0007669"/>
    <property type="project" value="UniProtKB-UniRule"/>
</dbReference>
<dbReference type="RefSeq" id="WP_190932159.1">
    <property type="nucleotide sequence ID" value="NZ_JACXJA010000061.1"/>
</dbReference>
<keyword evidence="4" id="KW-0479">Metal-binding</keyword>
<dbReference type="InterPro" id="IPR018982">
    <property type="entry name" value="RQC_domain"/>
</dbReference>
<dbReference type="FunFam" id="1.10.150.80:FF:000002">
    <property type="entry name" value="ATP-dependent DNA helicase RecQ"/>
    <property type="match status" value="1"/>
</dbReference>
<dbReference type="GO" id="GO:0009378">
    <property type="term" value="F:four-way junction helicase activity"/>
    <property type="evidence" value="ECO:0007669"/>
    <property type="project" value="TreeGrafter"/>
</dbReference>
<dbReference type="Pfam" id="PF00271">
    <property type="entry name" value="Helicase_C"/>
    <property type="match status" value="1"/>
</dbReference>
<evidence type="ECO:0000256" key="4">
    <source>
        <dbReference type="ARBA" id="ARBA00022723"/>
    </source>
</evidence>
<dbReference type="SUPFAM" id="SSF47819">
    <property type="entry name" value="HRDC-like"/>
    <property type="match status" value="1"/>
</dbReference>
<feature type="domain" description="Helicase ATP-binding" evidence="18">
    <location>
        <begin position="23"/>
        <end position="192"/>
    </location>
</feature>
<dbReference type="SMART" id="SM00341">
    <property type="entry name" value="HRDC"/>
    <property type="match status" value="1"/>
</dbReference>
<dbReference type="PROSITE" id="PS50967">
    <property type="entry name" value="HRDC"/>
    <property type="match status" value="1"/>
</dbReference>
<keyword evidence="10" id="KW-0067">ATP-binding</keyword>
<dbReference type="InterPro" id="IPR010997">
    <property type="entry name" value="HRDC-like_sf"/>
</dbReference>
<dbReference type="SMART" id="SM00490">
    <property type="entry name" value="HELICc"/>
    <property type="match status" value="1"/>
</dbReference>
<dbReference type="InterPro" id="IPR032284">
    <property type="entry name" value="RecQ_Zn-bd"/>
</dbReference>
<dbReference type="GO" id="GO:0006260">
    <property type="term" value="P:DNA replication"/>
    <property type="evidence" value="ECO:0007669"/>
    <property type="project" value="InterPro"/>
</dbReference>
<evidence type="ECO:0000256" key="8">
    <source>
        <dbReference type="ARBA" id="ARBA00022806"/>
    </source>
</evidence>
<dbReference type="PANTHER" id="PTHR13710">
    <property type="entry name" value="DNA HELICASE RECQ FAMILY MEMBER"/>
    <property type="match status" value="1"/>
</dbReference>
<dbReference type="PROSITE" id="PS51194">
    <property type="entry name" value="HELICASE_CTER"/>
    <property type="match status" value="1"/>
</dbReference>
<dbReference type="Gene3D" id="1.10.150.80">
    <property type="entry name" value="HRDC domain"/>
    <property type="match status" value="1"/>
</dbReference>
<protein>
    <recommendedName>
        <fullName evidence="16">DNA helicase RecQ</fullName>
        <ecNumber evidence="16">5.6.2.4</ecNumber>
    </recommendedName>
</protein>
<dbReference type="InterPro" id="IPR036388">
    <property type="entry name" value="WH-like_DNA-bd_sf"/>
</dbReference>
<comment type="cofactor">
    <cofactor evidence="2">
        <name>Zn(2+)</name>
        <dbReference type="ChEBI" id="CHEBI:29105"/>
    </cofactor>
</comment>
<gene>
    <name evidence="20" type="primary">recQ</name>
    <name evidence="20" type="ORF">IDH45_31645</name>
</gene>
<dbReference type="GO" id="GO:0005737">
    <property type="term" value="C:cytoplasm"/>
    <property type="evidence" value="ECO:0007669"/>
    <property type="project" value="TreeGrafter"/>
</dbReference>
<dbReference type="Pfam" id="PF00570">
    <property type="entry name" value="HRDC"/>
    <property type="match status" value="1"/>
</dbReference>
<evidence type="ECO:0000256" key="6">
    <source>
        <dbReference type="ARBA" id="ARBA00022763"/>
    </source>
</evidence>
<dbReference type="InterPro" id="IPR027417">
    <property type="entry name" value="P-loop_NTPase"/>
</dbReference>
<accession>A0A927CFB7</accession>
<dbReference type="EC" id="5.6.2.4" evidence="16"/>
<dbReference type="SUPFAM" id="SSF46785">
    <property type="entry name" value="Winged helix' DNA-binding domain"/>
    <property type="match status" value="1"/>
</dbReference>
<dbReference type="InterPro" id="IPR044876">
    <property type="entry name" value="HRDC_dom_sf"/>
</dbReference>
<dbReference type="GO" id="GO:0009432">
    <property type="term" value="P:SOS response"/>
    <property type="evidence" value="ECO:0007669"/>
    <property type="project" value="UniProtKB-UniRule"/>
</dbReference>
<dbReference type="GO" id="GO:0043590">
    <property type="term" value="C:bacterial nucleoid"/>
    <property type="evidence" value="ECO:0007669"/>
    <property type="project" value="TreeGrafter"/>
</dbReference>
<dbReference type="GO" id="GO:0016787">
    <property type="term" value="F:hydrolase activity"/>
    <property type="evidence" value="ECO:0007669"/>
    <property type="project" value="UniProtKB-KW"/>
</dbReference>
<dbReference type="CDD" id="cd17920">
    <property type="entry name" value="DEXHc_RecQ"/>
    <property type="match status" value="1"/>
</dbReference>
<evidence type="ECO:0000256" key="15">
    <source>
        <dbReference type="ARBA" id="ARBA00034617"/>
    </source>
</evidence>
<comment type="caution">
    <text evidence="20">The sequence shown here is derived from an EMBL/GenBank/DDBJ whole genome shotgun (WGS) entry which is preliminary data.</text>
</comment>
<dbReference type="InterPro" id="IPR011545">
    <property type="entry name" value="DEAD/DEAH_box_helicase_dom"/>
</dbReference>
<dbReference type="Pfam" id="PF00270">
    <property type="entry name" value="DEAD"/>
    <property type="match status" value="1"/>
</dbReference>
<evidence type="ECO:0000313" key="21">
    <source>
        <dbReference type="Proteomes" id="UP000639396"/>
    </source>
</evidence>
<dbReference type="InterPro" id="IPR014001">
    <property type="entry name" value="Helicase_ATP-bd"/>
</dbReference>
<comment type="cofactor">
    <cofactor evidence="1">
        <name>Mg(2+)</name>
        <dbReference type="ChEBI" id="CHEBI:18420"/>
    </cofactor>
</comment>
<feature type="domain" description="HRDC" evidence="17">
    <location>
        <begin position="515"/>
        <end position="594"/>
    </location>
</feature>
<feature type="domain" description="Helicase C-terminal" evidence="19">
    <location>
        <begin position="216"/>
        <end position="360"/>
    </location>
</feature>
<dbReference type="EMBL" id="JACXJA010000061">
    <property type="protein sequence ID" value="MBD2866535.1"/>
    <property type="molecule type" value="Genomic_DNA"/>
</dbReference>
<dbReference type="NCBIfam" id="TIGR00614">
    <property type="entry name" value="recQ_fam"/>
    <property type="match status" value="1"/>
</dbReference>
<dbReference type="Gene3D" id="3.40.50.300">
    <property type="entry name" value="P-loop containing nucleotide triphosphate hydrolases"/>
    <property type="match status" value="2"/>
</dbReference>
<comment type="catalytic activity">
    <reaction evidence="15">
        <text>Couples ATP hydrolysis with the unwinding of duplex DNA by translocating in the 3'-5' direction.</text>
        <dbReference type="EC" id="5.6.2.4"/>
    </reaction>
</comment>
<keyword evidence="9" id="KW-0862">Zinc</keyword>
<evidence type="ECO:0000256" key="9">
    <source>
        <dbReference type="ARBA" id="ARBA00022833"/>
    </source>
</evidence>
<evidence type="ECO:0000256" key="7">
    <source>
        <dbReference type="ARBA" id="ARBA00022801"/>
    </source>
</evidence>
<dbReference type="SUPFAM" id="SSF52540">
    <property type="entry name" value="P-loop containing nucleoside triphosphate hydrolases"/>
    <property type="match status" value="1"/>
</dbReference>
<evidence type="ECO:0000256" key="12">
    <source>
        <dbReference type="ARBA" id="ARBA00023172"/>
    </source>
</evidence>